<protein>
    <submittedName>
        <fullName evidence="1">Uncharacterized protein</fullName>
    </submittedName>
</protein>
<reference evidence="1" key="2">
    <citation type="submission" date="2023-06" db="EMBL/GenBank/DDBJ databases">
        <authorList>
            <person name="Swenson N.G."/>
            <person name="Wegrzyn J.L."/>
            <person name="Mcevoy S.L."/>
        </authorList>
    </citation>
    <scope>NUCLEOTIDE SEQUENCE</scope>
    <source>
        <strain evidence="1">NS2018</strain>
        <tissue evidence="1">Leaf</tissue>
    </source>
</reference>
<dbReference type="AlphaFoldDB" id="A0AA39SM05"/>
<dbReference type="Pfam" id="PF14299">
    <property type="entry name" value="PP2"/>
    <property type="match status" value="1"/>
</dbReference>
<reference evidence="1" key="1">
    <citation type="journal article" date="2022" name="Plant J.">
        <title>Strategies of tolerance reflected in two North American maple genomes.</title>
        <authorList>
            <person name="McEvoy S.L."/>
            <person name="Sezen U.U."/>
            <person name="Trouern-Trend A."/>
            <person name="McMahon S.M."/>
            <person name="Schaberg P.G."/>
            <person name="Yang J."/>
            <person name="Wegrzyn J.L."/>
            <person name="Swenson N.G."/>
        </authorList>
    </citation>
    <scope>NUCLEOTIDE SEQUENCE</scope>
    <source>
        <strain evidence="1">NS2018</strain>
    </source>
</reference>
<dbReference type="PANTHER" id="PTHR32278">
    <property type="entry name" value="F-BOX DOMAIN-CONTAINING PROTEIN"/>
    <property type="match status" value="1"/>
</dbReference>
<evidence type="ECO:0000313" key="2">
    <source>
        <dbReference type="Proteomes" id="UP001168877"/>
    </source>
</evidence>
<sequence length="210" mass="23470">MAGILSLPEGCIADVIFFISPSQPPSNLPPIPMSFGTAFCLQTTLFSSAVIVEEEALPPRLSQPCPHKRGQIELLVGQANREEMYMISARELSIIWVDNPLYWTWISLPEASGTINTSLMSPVTTYVAYLVFKRTQYFFGFDSSWDHRVEVTVGHTGSDGQKRTVYFHSDQGDIVYGDDHGRFPQTRGDGWLESELGEFFYGGDEEGELS</sequence>
<dbReference type="PANTHER" id="PTHR32278:SF111">
    <property type="entry name" value="F-BOX PROTEIN PP2-B12-RELATED"/>
    <property type="match status" value="1"/>
</dbReference>
<dbReference type="Proteomes" id="UP001168877">
    <property type="component" value="Unassembled WGS sequence"/>
</dbReference>
<dbReference type="InterPro" id="IPR025886">
    <property type="entry name" value="PP2-like"/>
</dbReference>
<evidence type="ECO:0000313" key="1">
    <source>
        <dbReference type="EMBL" id="KAK0591524.1"/>
    </source>
</evidence>
<organism evidence="1 2">
    <name type="scientific">Acer saccharum</name>
    <name type="common">Sugar maple</name>
    <dbReference type="NCBI Taxonomy" id="4024"/>
    <lineage>
        <taxon>Eukaryota</taxon>
        <taxon>Viridiplantae</taxon>
        <taxon>Streptophyta</taxon>
        <taxon>Embryophyta</taxon>
        <taxon>Tracheophyta</taxon>
        <taxon>Spermatophyta</taxon>
        <taxon>Magnoliopsida</taxon>
        <taxon>eudicotyledons</taxon>
        <taxon>Gunneridae</taxon>
        <taxon>Pentapetalae</taxon>
        <taxon>rosids</taxon>
        <taxon>malvids</taxon>
        <taxon>Sapindales</taxon>
        <taxon>Sapindaceae</taxon>
        <taxon>Hippocastanoideae</taxon>
        <taxon>Acereae</taxon>
        <taxon>Acer</taxon>
    </lineage>
</organism>
<comment type="caution">
    <text evidence="1">The sequence shown here is derived from an EMBL/GenBank/DDBJ whole genome shotgun (WGS) entry which is preliminary data.</text>
</comment>
<proteinExistence type="predicted"/>
<name>A0AA39SM05_ACESA</name>
<keyword evidence="2" id="KW-1185">Reference proteome</keyword>
<gene>
    <name evidence="1" type="ORF">LWI29_003282</name>
</gene>
<dbReference type="EMBL" id="JAUESC010000380">
    <property type="protein sequence ID" value="KAK0591524.1"/>
    <property type="molecule type" value="Genomic_DNA"/>
</dbReference>
<accession>A0AA39SM05</accession>